<name>A0ABZ2PFZ8_9NOCA</name>
<gene>
    <name evidence="2" type="ORF">WDS16_22760</name>
</gene>
<keyword evidence="1" id="KW-0812">Transmembrane</keyword>
<feature type="transmembrane region" description="Helical" evidence="1">
    <location>
        <begin position="68"/>
        <end position="88"/>
    </location>
</feature>
<dbReference type="Proteomes" id="UP001432000">
    <property type="component" value="Chromosome"/>
</dbReference>
<proteinExistence type="predicted"/>
<evidence type="ECO:0000313" key="2">
    <source>
        <dbReference type="EMBL" id="WXG68005.1"/>
    </source>
</evidence>
<accession>A0ABZ2PFZ8</accession>
<evidence type="ECO:0000256" key="1">
    <source>
        <dbReference type="SAM" id="Phobius"/>
    </source>
</evidence>
<reference evidence="2 3" key="1">
    <citation type="submission" date="2024-03" db="EMBL/GenBank/DDBJ databases">
        <title>Natural products discovery in diverse microorganisms through a two-stage MS feature dereplication strategy.</title>
        <authorList>
            <person name="Zhang R."/>
        </authorList>
    </citation>
    <scope>NUCLEOTIDE SEQUENCE [LARGE SCALE GENOMIC DNA]</scope>
    <source>
        <strain evidence="2 3">18930</strain>
    </source>
</reference>
<evidence type="ECO:0000313" key="3">
    <source>
        <dbReference type="Proteomes" id="UP001432000"/>
    </source>
</evidence>
<organism evidence="2 3">
    <name type="scientific">Rhodococcus sovatensis</name>
    <dbReference type="NCBI Taxonomy" id="1805840"/>
    <lineage>
        <taxon>Bacteria</taxon>
        <taxon>Bacillati</taxon>
        <taxon>Actinomycetota</taxon>
        <taxon>Actinomycetes</taxon>
        <taxon>Mycobacteriales</taxon>
        <taxon>Nocardiaceae</taxon>
        <taxon>Rhodococcus</taxon>
    </lineage>
</organism>
<dbReference type="EMBL" id="CP147846">
    <property type="protein sequence ID" value="WXG68005.1"/>
    <property type="molecule type" value="Genomic_DNA"/>
</dbReference>
<keyword evidence="1" id="KW-0472">Membrane</keyword>
<dbReference type="RefSeq" id="WP_338887932.1">
    <property type="nucleotide sequence ID" value="NZ_CP147846.1"/>
</dbReference>
<keyword evidence="3" id="KW-1185">Reference proteome</keyword>
<protein>
    <submittedName>
        <fullName evidence="2">Uncharacterized protein</fullName>
    </submittedName>
</protein>
<sequence length="98" mass="10204">MNALDRLDRLRSVAATAQVFSDPYTTSDGSTVIAVSAVKPHGSVKAVGIFVVTNGDCVWTPAIDQTRIAVLGVTVGLVAATLSSLAVLRRPPWPDLSA</sequence>
<keyword evidence="1" id="KW-1133">Transmembrane helix</keyword>